<comment type="catalytic activity">
    <reaction evidence="9">
        <text>Typically cleaves a -Gly-|-Phe- bond to release an N-terminal, basic peptide of 5-8 residues from type IV prepilin, and then N-methylates the new N-terminal amino group, the methyl donor being S-adenosyl-L-methionine.</text>
        <dbReference type="EC" id="3.4.23.43"/>
    </reaction>
</comment>
<dbReference type="PANTHER" id="PTHR30487:SF0">
    <property type="entry name" value="PREPILIN LEADER PEPTIDASE_N-METHYLTRANSFERASE-RELATED"/>
    <property type="match status" value="1"/>
</dbReference>
<keyword evidence="6 10" id="KW-1133">Transmembrane helix</keyword>
<reference evidence="13 14" key="1">
    <citation type="submission" date="2018-06" db="EMBL/GenBank/DDBJ databases">
        <title>Extensive metabolic versatility and redundancy in microbially diverse, dynamic hydrothermal sediments.</title>
        <authorList>
            <person name="Dombrowski N."/>
            <person name="Teske A."/>
            <person name="Baker B.J."/>
        </authorList>
    </citation>
    <scope>NUCLEOTIDE SEQUENCE [LARGE SCALE GENOMIC DNA]</scope>
    <source>
        <strain evidence="13">B19_G9</strain>
    </source>
</reference>
<dbReference type="InterPro" id="IPR050882">
    <property type="entry name" value="Prepilin_peptidase/N-MTase"/>
</dbReference>
<dbReference type="EMBL" id="QMQB01000103">
    <property type="protein sequence ID" value="RLE13214.1"/>
    <property type="molecule type" value="Genomic_DNA"/>
</dbReference>
<evidence type="ECO:0000313" key="13">
    <source>
        <dbReference type="EMBL" id="RLE13214.1"/>
    </source>
</evidence>
<feature type="transmembrane region" description="Helical" evidence="10">
    <location>
        <begin position="158"/>
        <end position="179"/>
    </location>
</feature>
<evidence type="ECO:0000256" key="8">
    <source>
        <dbReference type="RuleBase" id="RU003793"/>
    </source>
</evidence>
<evidence type="ECO:0000256" key="10">
    <source>
        <dbReference type="SAM" id="Phobius"/>
    </source>
</evidence>
<comment type="function">
    <text evidence="9">Plays an essential role in type IV pili and type II pseudopili formation by proteolytically removing the leader sequence from substrate proteins and subsequently monomethylating the alpha-amino group of the newly exposed N-terminal phenylalanine.</text>
</comment>
<dbReference type="InterPro" id="IPR000045">
    <property type="entry name" value="Prepilin_IV_endopep_pep"/>
</dbReference>
<dbReference type="InterPro" id="IPR014032">
    <property type="entry name" value="Peptidase_A24A_bac"/>
</dbReference>
<dbReference type="Pfam" id="PF01478">
    <property type="entry name" value="Peptidase_A24"/>
    <property type="match status" value="1"/>
</dbReference>
<feature type="transmembrane region" description="Helical" evidence="10">
    <location>
        <begin position="75"/>
        <end position="94"/>
    </location>
</feature>
<sequence>MIALLIFTGVLGLVIGSFLNVIIYRLPRGKSLLAPPSHCPNCGAFIKWYDNIPILSFFLLGGKCRTCKKPISWRYPLVEGLTALFFLLTFWYHFSLFFSFSFLIGLIKSLLFISILIPVFFIDLEHQIIPDSLSYSLLISGIVLSTIQGFFLPSIEGAALGVGIFLAIFYLSLFFLHQAGMGGGDIKIAAGIGAYLGWKMALLSFFLSFLLGAIVAGVFLLFHLKGLKDKIPFGPFLVGGAFLTLFLGKSMVNLYFSLFW</sequence>
<dbReference type="AlphaFoldDB" id="A0A662DBP1"/>
<dbReference type="GO" id="GO:0006465">
    <property type="term" value="P:signal peptide processing"/>
    <property type="evidence" value="ECO:0007669"/>
    <property type="project" value="TreeGrafter"/>
</dbReference>
<dbReference type="GO" id="GO:0008168">
    <property type="term" value="F:methyltransferase activity"/>
    <property type="evidence" value="ECO:0007669"/>
    <property type="project" value="UniProtKB-KW"/>
</dbReference>
<proteinExistence type="inferred from homology"/>
<dbReference type="EC" id="3.4.23.43" evidence="9"/>
<evidence type="ECO:0000256" key="4">
    <source>
        <dbReference type="ARBA" id="ARBA00022519"/>
    </source>
</evidence>
<feature type="transmembrane region" description="Helical" evidence="10">
    <location>
        <begin position="236"/>
        <end position="256"/>
    </location>
</feature>
<dbReference type="Pfam" id="PF06750">
    <property type="entry name" value="A24_N_bact"/>
    <property type="match status" value="1"/>
</dbReference>
<evidence type="ECO:0000259" key="11">
    <source>
        <dbReference type="Pfam" id="PF01478"/>
    </source>
</evidence>
<dbReference type="EC" id="2.1.1.-" evidence="9"/>
<feature type="transmembrane region" description="Helical" evidence="10">
    <location>
        <begin position="200"/>
        <end position="224"/>
    </location>
</feature>
<dbReference type="Gene3D" id="1.20.120.1220">
    <property type="match status" value="1"/>
</dbReference>
<dbReference type="GO" id="GO:0032259">
    <property type="term" value="P:methylation"/>
    <property type="evidence" value="ECO:0007669"/>
    <property type="project" value="UniProtKB-KW"/>
</dbReference>
<dbReference type="Proteomes" id="UP000267654">
    <property type="component" value="Unassembled WGS sequence"/>
</dbReference>
<feature type="transmembrane region" description="Helical" evidence="10">
    <location>
        <begin position="100"/>
        <end position="121"/>
    </location>
</feature>
<keyword evidence="9" id="KW-0808">Transferase</keyword>
<keyword evidence="9" id="KW-0511">Multifunctional enzyme</keyword>
<evidence type="ECO:0000256" key="5">
    <source>
        <dbReference type="ARBA" id="ARBA00022692"/>
    </source>
</evidence>
<comment type="subcellular location">
    <subcellularLocation>
        <location evidence="1">Cell inner membrane</location>
        <topology evidence="1">Multi-pass membrane protein</topology>
    </subcellularLocation>
    <subcellularLocation>
        <location evidence="9">Cell membrane</location>
        <topology evidence="9">Multi-pass membrane protein</topology>
    </subcellularLocation>
</comment>
<comment type="caution">
    <text evidence="13">The sequence shown here is derived from an EMBL/GenBank/DDBJ whole genome shotgun (WGS) entry which is preliminary data.</text>
</comment>
<evidence type="ECO:0000256" key="7">
    <source>
        <dbReference type="ARBA" id="ARBA00023136"/>
    </source>
</evidence>
<comment type="similarity">
    <text evidence="2 8">Belongs to the peptidase A24 family.</text>
</comment>
<dbReference type="GO" id="GO:0004190">
    <property type="term" value="F:aspartic-type endopeptidase activity"/>
    <property type="evidence" value="ECO:0007669"/>
    <property type="project" value="UniProtKB-EC"/>
</dbReference>
<keyword evidence="5 9" id="KW-0812">Transmembrane</keyword>
<feature type="domain" description="Prepilin type IV endopeptidase peptidase" evidence="11">
    <location>
        <begin position="110"/>
        <end position="216"/>
    </location>
</feature>
<keyword evidence="9" id="KW-0378">Hydrolase</keyword>
<accession>A0A662DBP1</accession>
<feature type="transmembrane region" description="Helical" evidence="10">
    <location>
        <begin position="6"/>
        <end position="24"/>
    </location>
</feature>
<dbReference type="PRINTS" id="PR00864">
    <property type="entry name" value="PREPILNPTASE"/>
</dbReference>
<evidence type="ECO:0000256" key="9">
    <source>
        <dbReference type="RuleBase" id="RU003794"/>
    </source>
</evidence>
<organism evidence="13 14">
    <name type="scientific">Aerophobetes bacterium</name>
    <dbReference type="NCBI Taxonomy" id="2030807"/>
    <lineage>
        <taxon>Bacteria</taxon>
        <taxon>Candidatus Aerophobota</taxon>
    </lineage>
</organism>
<keyword evidence="4" id="KW-0997">Cell inner membrane</keyword>
<dbReference type="PANTHER" id="PTHR30487">
    <property type="entry name" value="TYPE 4 PREPILIN-LIKE PROTEINS LEADER PEPTIDE-PROCESSING ENZYME"/>
    <property type="match status" value="1"/>
</dbReference>
<evidence type="ECO:0000259" key="12">
    <source>
        <dbReference type="Pfam" id="PF06750"/>
    </source>
</evidence>
<evidence type="ECO:0000256" key="2">
    <source>
        <dbReference type="ARBA" id="ARBA00005801"/>
    </source>
</evidence>
<keyword evidence="9" id="KW-0645">Protease</keyword>
<evidence type="ECO:0000256" key="6">
    <source>
        <dbReference type="ARBA" id="ARBA00022989"/>
    </source>
</evidence>
<gene>
    <name evidence="13" type="ORF">DRI96_03345</name>
</gene>
<keyword evidence="9" id="KW-0489">Methyltransferase</keyword>
<keyword evidence="7 10" id="KW-0472">Membrane</keyword>
<dbReference type="InterPro" id="IPR010627">
    <property type="entry name" value="Prepilin_pept_A24_N"/>
</dbReference>
<evidence type="ECO:0000256" key="3">
    <source>
        <dbReference type="ARBA" id="ARBA00022475"/>
    </source>
</evidence>
<feature type="transmembrane region" description="Helical" evidence="10">
    <location>
        <begin position="133"/>
        <end position="152"/>
    </location>
</feature>
<feature type="domain" description="Prepilin peptidase A24 N-terminal" evidence="12">
    <location>
        <begin position="10"/>
        <end position="92"/>
    </location>
</feature>
<evidence type="ECO:0000256" key="1">
    <source>
        <dbReference type="ARBA" id="ARBA00004429"/>
    </source>
</evidence>
<protein>
    <recommendedName>
        <fullName evidence="9">Prepilin leader peptidase/N-methyltransferase</fullName>
        <ecNumber evidence="9">2.1.1.-</ecNumber>
        <ecNumber evidence="9">3.4.23.43</ecNumber>
    </recommendedName>
</protein>
<evidence type="ECO:0000313" key="14">
    <source>
        <dbReference type="Proteomes" id="UP000267654"/>
    </source>
</evidence>
<name>A0A662DBP1_UNCAE</name>
<dbReference type="GO" id="GO:0005886">
    <property type="term" value="C:plasma membrane"/>
    <property type="evidence" value="ECO:0007669"/>
    <property type="project" value="UniProtKB-SubCell"/>
</dbReference>
<keyword evidence="3" id="KW-1003">Cell membrane</keyword>